<dbReference type="EMBL" id="KZ994945">
    <property type="protein sequence ID" value="RKO91697.1"/>
    <property type="molecule type" value="Genomic_DNA"/>
</dbReference>
<name>A0A4V1IRY7_9FUNG</name>
<evidence type="ECO:0000313" key="2">
    <source>
        <dbReference type="Proteomes" id="UP000269721"/>
    </source>
</evidence>
<keyword evidence="2" id="KW-1185">Reference proteome</keyword>
<proteinExistence type="predicted"/>
<gene>
    <name evidence="1" type="ORF">BDK51DRAFT_30449</name>
</gene>
<accession>A0A4V1IRY7</accession>
<protein>
    <submittedName>
        <fullName evidence="1">Uncharacterized protein</fullName>
    </submittedName>
</protein>
<evidence type="ECO:0000313" key="1">
    <source>
        <dbReference type="EMBL" id="RKO91697.1"/>
    </source>
</evidence>
<dbReference type="Proteomes" id="UP000269721">
    <property type="component" value="Unassembled WGS sequence"/>
</dbReference>
<reference evidence="2" key="1">
    <citation type="journal article" date="2018" name="Nat. Microbiol.">
        <title>Leveraging single-cell genomics to expand the fungal tree of life.</title>
        <authorList>
            <person name="Ahrendt S.R."/>
            <person name="Quandt C.A."/>
            <person name="Ciobanu D."/>
            <person name="Clum A."/>
            <person name="Salamov A."/>
            <person name="Andreopoulos B."/>
            <person name="Cheng J.F."/>
            <person name="Woyke T."/>
            <person name="Pelin A."/>
            <person name="Henrissat B."/>
            <person name="Reynolds N.K."/>
            <person name="Benny G.L."/>
            <person name="Smith M.E."/>
            <person name="James T.Y."/>
            <person name="Grigoriev I.V."/>
        </authorList>
    </citation>
    <scope>NUCLEOTIDE SEQUENCE [LARGE SCALE GENOMIC DNA]</scope>
</reference>
<organism evidence="1 2">
    <name type="scientific">Blyttiomyces helicus</name>
    <dbReference type="NCBI Taxonomy" id="388810"/>
    <lineage>
        <taxon>Eukaryota</taxon>
        <taxon>Fungi</taxon>
        <taxon>Fungi incertae sedis</taxon>
        <taxon>Chytridiomycota</taxon>
        <taxon>Chytridiomycota incertae sedis</taxon>
        <taxon>Chytridiomycetes</taxon>
        <taxon>Chytridiomycetes incertae sedis</taxon>
        <taxon>Blyttiomyces</taxon>
    </lineage>
</organism>
<sequence>MAYPTLPWHTAHTLFGPSCELLPNAAECEAELGISLLEPSDLPIGSEVAGPDIELPEQVAGALAEGGVWLELDPDSWGGTTYESEKAMNIEQGSAAIIAEVAPAEGLGPGDVEGHASDGMEKFTAYGEALEKEANEGEGGKKRQALVEVGLAVGMRNLIPIDVEKKSQKRQPS</sequence>
<dbReference type="AlphaFoldDB" id="A0A4V1IRY7"/>